<sequence>MDGIFKHNVANLVISTLAILCAYCIELGSILFWYGGLLVIPAIAVWFQFKFALGCLRLRLSVAVAPWLVLCLSGLLWASKASHEGQRAMNMLFFEMPLYSILIGALVVTIRFIYKKFRERG</sequence>
<organism evidence="2 3">
    <name type="scientific">Pseudoalteromonas rubra</name>
    <dbReference type="NCBI Taxonomy" id="43658"/>
    <lineage>
        <taxon>Bacteria</taxon>
        <taxon>Pseudomonadati</taxon>
        <taxon>Pseudomonadota</taxon>
        <taxon>Gammaproteobacteria</taxon>
        <taxon>Alteromonadales</taxon>
        <taxon>Pseudoalteromonadaceae</taxon>
        <taxon>Pseudoalteromonas</taxon>
    </lineage>
</organism>
<evidence type="ECO:0000313" key="2">
    <source>
        <dbReference type="EMBL" id="TMP25963.1"/>
    </source>
</evidence>
<protein>
    <submittedName>
        <fullName evidence="2">Uncharacterized protein</fullName>
    </submittedName>
</protein>
<feature type="transmembrane region" description="Helical" evidence="1">
    <location>
        <begin position="31"/>
        <end position="49"/>
    </location>
</feature>
<feature type="transmembrane region" description="Helical" evidence="1">
    <location>
        <begin position="9"/>
        <end position="25"/>
    </location>
</feature>
<gene>
    <name evidence="2" type="ORF">CWB99_20335</name>
</gene>
<dbReference type="Proteomes" id="UP000310249">
    <property type="component" value="Unassembled WGS sequence"/>
</dbReference>
<evidence type="ECO:0000256" key="1">
    <source>
        <dbReference type="SAM" id="Phobius"/>
    </source>
</evidence>
<proteinExistence type="predicted"/>
<dbReference type="EMBL" id="PNCI01000055">
    <property type="protein sequence ID" value="TMP25963.1"/>
    <property type="molecule type" value="Genomic_DNA"/>
</dbReference>
<feature type="transmembrane region" description="Helical" evidence="1">
    <location>
        <begin position="98"/>
        <end position="114"/>
    </location>
</feature>
<reference evidence="3" key="2">
    <citation type="submission" date="2019-06" db="EMBL/GenBank/DDBJ databases">
        <title>Co-occurence of chitin degradation, pigmentation and bioactivity in marine Pseudoalteromonas.</title>
        <authorList>
            <person name="Sonnenschein E.C."/>
            <person name="Bech P.K."/>
        </authorList>
    </citation>
    <scope>NUCLEOTIDE SEQUENCE [LARGE SCALE GENOMIC DNA]</scope>
    <source>
        <strain evidence="3">S2676</strain>
    </source>
</reference>
<keyword evidence="1" id="KW-1133">Transmembrane helix</keyword>
<evidence type="ECO:0000313" key="3">
    <source>
        <dbReference type="Proteomes" id="UP000310249"/>
    </source>
</evidence>
<comment type="caution">
    <text evidence="2">The sequence shown here is derived from an EMBL/GenBank/DDBJ whole genome shotgun (WGS) entry which is preliminary data.</text>
</comment>
<name>A0A5S3WHW6_9GAMM</name>
<accession>A0A5S3WHW6</accession>
<keyword evidence="1" id="KW-0472">Membrane</keyword>
<keyword evidence="1" id="KW-0812">Transmembrane</keyword>
<reference evidence="2 3" key="1">
    <citation type="submission" date="2018-01" db="EMBL/GenBank/DDBJ databases">
        <authorList>
            <person name="Paulsen S."/>
            <person name="Gram L.K."/>
        </authorList>
    </citation>
    <scope>NUCLEOTIDE SEQUENCE [LARGE SCALE GENOMIC DNA]</scope>
    <source>
        <strain evidence="2 3">S2676</strain>
    </source>
</reference>
<feature type="transmembrane region" description="Helical" evidence="1">
    <location>
        <begin position="56"/>
        <end position="78"/>
    </location>
</feature>
<dbReference type="AlphaFoldDB" id="A0A5S3WHW6"/>